<feature type="active site" description="Proton acceptor" evidence="4">
    <location>
        <position position="266"/>
    </location>
</feature>
<gene>
    <name evidence="7" type="ORF">RchiOBHm_Chr2g0128161</name>
</gene>
<dbReference type="GO" id="GO:0046983">
    <property type="term" value="F:protein dimerization activity"/>
    <property type="evidence" value="ECO:0007669"/>
    <property type="project" value="InterPro"/>
</dbReference>
<dbReference type="STRING" id="74649.A0A2P6RU84"/>
<feature type="domain" description="O-methyltransferase dimerisation" evidence="6">
    <location>
        <begin position="25"/>
        <end position="114"/>
    </location>
</feature>
<dbReference type="Pfam" id="PF00891">
    <property type="entry name" value="Methyltransf_2"/>
    <property type="match status" value="1"/>
</dbReference>
<reference evidence="7 8" key="1">
    <citation type="journal article" date="2018" name="Nat. Genet.">
        <title>The Rosa genome provides new insights in the design of modern roses.</title>
        <authorList>
            <person name="Bendahmane M."/>
        </authorList>
    </citation>
    <scope>NUCLEOTIDE SEQUENCE [LARGE SCALE GENOMIC DNA]</scope>
    <source>
        <strain evidence="8">cv. Old Blush</strain>
    </source>
</reference>
<dbReference type="Gene3D" id="3.40.50.150">
    <property type="entry name" value="Vaccinia Virus protein VP39"/>
    <property type="match status" value="1"/>
</dbReference>
<dbReference type="GO" id="GO:0016206">
    <property type="term" value="F:catechol O-methyltransferase activity"/>
    <property type="evidence" value="ECO:0007669"/>
    <property type="project" value="UniProtKB-EC"/>
</dbReference>
<dbReference type="SUPFAM" id="SSF46785">
    <property type="entry name" value="Winged helix' DNA-binding domain"/>
    <property type="match status" value="1"/>
</dbReference>
<dbReference type="PIRSF" id="PIRSF005739">
    <property type="entry name" value="O-mtase"/>
    <property type="match status" value="1"/>
</dbReference>
<feature type="domain" description="O-methyltransferase C-terminal" evidence="5">
    <location>
        <begin position="135"/>
        <end position="344"/>
    </location>
</feature>
<dbReference type="InterPro" id="IPR036388">
    <property type="entry name" value="WH-like_DNA-bd_sf"/>
</dbReference>
<keyword evidence="1 7" id="KW-0489">Methyltransferase</keyword>
<accession>A0A2P6RU84</accession>
<dbReference type="Gene3D" id="1.10.10.10">
    <property type="entry name" value="Winged helix-like DNA-binding domain superfamily/Winged helix DNA-binding domain"/>
    <property type="match status" value="1"/>
</dbReference>
<organism evidence="7 8">
    <name type="scientific">Rosa chinensis</name>
    <name type="common">China rose</name>
    <dbReference type="NCBI Taxonomy" id="74649"/>
    <lineage>
        <taxon>Eukaryota</taxon>
        <taxon>Viridiplantae</taxon>
        <taxon>Streptophyta</taxon>
        <taxon>Embryophyta</taxon>
        <taxon>Tracheophyta</taxon>
        <taxon>Spermatophyta</taxon>
        <taxon>Magnoliopsida</taxon>
        <taxon>eudicotyledons</taxon>
        <taxon>Gunneridae</taxon>
        <taxon>Pentapetalae</taxon>
        <taxon>rosids</taxon>
        <taxon>fabids</taxon>
        <taxon>Rosales</taxon>
        <taxon>Rosaceae</taxon>
        <taxon>Rosoideae</taxon>
        <taxon>Rosoideae incertae sedis</taxon>
        <taxon>Rosa</taxon>
    </lineage>
</organism>
<evidence type="ECO:0000256" key="2">
    <source>
        <dbReference type="ARBA" id="ARBA00022679"/>
    </source>
</evidence>
<evidence type="ECO:0000256" key="1">
    <source>
        <dbReference type="ARBA" id="ARBA00022603"/>
    </source>
</evidence>
<dbReference type="InterPro" id="IPR016461">
    <property type="entry name" value="COMT-like"/>
</dbReference>
<proteinExistence type="predicted"/>
<keyword evidence="3" id="KW-0949">S-adenosyl-L-methionine</keyword>
<dbReference type="SUPFAM" id="SSF53335">
    <property type="entry name" value="S-adenosyl-L-methionine-dependent methyltransferases"/>
    <property type="match status" value="1"/>
</dbReference>
<dbReference type="InterPro" id="IPR012967">
    <property type="entry name" value="COMT_dimerisation"/>
</dbReference>
<evidence type="ECO:0000259" key="6">
    <source>
        <dbReference type="Pfam" id="PF08100"/>
    </source>
</evidence>
<evidence type="ECO:0000313" key="7">
    <source>
        <dbReference type="EMBL" id="PRQ49996.1"/>
    </source>
</evidence>
<dbReference type="PROSITE" id="PS51683">
    <property type="entry name" value="SAM_OMT_II"/>
    <property type="match status" value="1"/>
</dbReference>
<evidence type="ECO:0000256" key="3">
    <source>
        <dbReference type="ARBA" id="ARBA00022691"/>
    </source>
</evidence>
<dbReference type="FunFam" id="1.10.10.10:FF:000213">
    <property type="entry name" value="Coniferyl alcohol 9-O-methyltransferase"/>
    <property type="match status" value="1"/>
</dbReference>
<dbReference type="EC" id="2.1.1.6" evidence="7"/>
<name>A0A2P6RU84_ROSCH</name>
<dbReference type="CDD" id="cd02440">
    <property type="entry name" value="AdoMet_MTases"/>
    <property type="match status" value="1"/>
</dbReference>
<dbReference type="Gramene" id="PRQ49996">
    <property type="protein sequence ID" value="PRQ49996"/>
    <property type="gene ID" value="RchiOBHm_Chr2g0128161"/>
</dbReference>
<dbReference type="InterPro" id="IPR001077">
    <property type="entry name" value="COMT_C"/>
</dbReference>
<protein>
    <submittedName>
        <fullName evidence="7">Putative catechol O-methyltransferase</fullName>
        <ecNumber evidence="7">2.1.1.6</ecNumber>
    </submittedName>
</protein>
<evidence type="ECO:0000256" key="4">
    <source>
        <dbReference type="PIRSR" id="PIRSR005739-1"/>
    </source>
</evidence>
<dbReference type="Proteomes" id="UP000238479">
    <property type="component" value="Chromosome 2"/>
</dbReference>
<dbReference type="OMA" id="NAYMDLT"/>
<sequence length="362" mass="40824">MERLNHKWAGEEHSTQLLQAQAHIWNHIFSFINSMTLKSAIELGIPDIIKKHGRPITLSELTSALPIHPTKIPSVYRLMRILVHSGIFAKKKLTKLDEEEGYILTDASQLLLKDHPFSITPFVMAMLNPIVTKPWHYMNTWFQNNDPAAFNTAYGMTFWDYSTQEPSLANFFNDAMASDTRLVTSVLLKECKGVFEGLKSLVDVGGGTGTMAKAIVDAFPEIDCTVLDLPHVVADLQGSKNLKYAGGDMFEAVPPADAIILKWILHDWSDEDSVKILERCKEAITSNKKKGKVIIIDMNVENQKGDHESIETQLFFDTLMMMMTTGKERNEKEWAQLFSDAGFSDYKITPILGLRSLIEVYP</sequence>
<dbReference type="GO" id="GO:0009717">
    <property type="term" value="P:isoflavonoid biosynthetic process"/>
    <property type="evidence" value="ECO:0007669"/>
    <property type="project" value="UniProtKB-ARBA"/>
</dbReference>
<dbReference type="EMBL" id="PDCK01000040">
    <property type="protein sequence ID" value="PRQ49996.1"/>
    <property type="molecule type" value="Genomic_DNA"/>
</dbReference>
<comment type="caution">
    <text evidence="7">The sequence shown here is derived from an EMBL/GenBank/DDBJ whole genome shotgun (WGS) entry which is preliminary data.</text>
</comment>
<keyword evidence="2 7" id="KW-0808">Transferase</keyword>
<dbReference type="InterPro" id="IPR036390">
    <property type="entry name" value="WH_DNA-bd_sf"/>
</dbReference>
<dbReference type="AlphaFoldDB" id="A0A2P6RU84"/>
<dbReference type="GO" id="GO:0032259">
    <property type="term" value="P:methylation"/>
    <property type="evidence" value="ECO:0007669"/>
    <property type="project" value="UniProtKB-KW"/>
</dbReference>
<dbReference type="PANTHER" id="PTHR11746">
    <property type="entry name" value="O-METHYLTRANSFERASE"/>
    <property type="match status" value="1"/>
</dbReference>
<keyword evidence="8" id="KW-1185">Reference proteome</keyword>
<dbReference type="InterPro" id="IPR029063">
    <property type="entry name" value="SAM-dependent_MTases_sf"/>
</dbReference>
<evidence type="ECO:0000313" key="8">
    <source>
        <dbReference type="Proteomes" id="UP000238479"/>
    </source>
</evidence>
<evidence type="ECO:0000259" key="5">
    <source>
        <dbReference type="Pfam" id="PF00891"/>
    </source>
</evidence>
<dbReference type="FunFam" id="3.40.50.150:FF:000057">
    <property type="entry name" value="O-methyltransferase ZRP4"/>
    <property type="match status" value="1"/>
</dbReference>
<dbReference type="Pfam" id="PF08100">
    <property type="entry name" value="Dimerisation"/>
    <property type="match status" value="1"/>
</dbReference>